<reference evidence="3 4" key="1">
    <citation type="submission" date="2020-08" db="EMBL/GenBank/DDBJ databases">
        <title>Genomic Encyclopedia of Type Strains, Phase IV (KMG-IV): sequencing the most valuable type-strain genomes for metagenomic binning, comparative biology and taxonomic classification.</title>
        <authorList>
            <person name="Goeker M."/>
        </authorList>
    </citation>
    <scope>NUCLEOTIDE SEQUENCE [LARGE SCALE GENOMIC DNA]</scope>
    <source>
        <strain evidence="3 4">DSM 4491</strain>
    </source>
</reference>
<evidence type="ECO:0000256" key="1">
    <source>
        <dbReference type="SAM" id="MobiDB-lite"/>
    </source>
</evidence>
<keyword evidence="2" id="KW-0732">Signal</keyword>
<feature type="non-terminal residue" evidence="3">
    <location>
        <position position="68"/>
    </location>
</feature>
<feature type="chain" id="PRO_5032357163" evidence="2">
    <location>
        <begin position="43"/>
        <end position="68"/>
    </location>
</feature>
<dbReference type="AlphaFoldDB" id="A0A841QG62"/>
<proteinExistence type="predicted"/>
<feature type="signal peptide" evidence="2">
    <location>
        <begin position="1"/>
        <end position="42"/>
    </location>
</feature>
<feature type="region of interest" description="Disordered" evidence="1">
    <location>
        <begin position="1"/>
        <end position="20"/>
    </location>
</feature>
<feature type="region of interest" description="Disordered" evidence="1">
    <location>
        <begin position="46"/>
        <end position="68"/>
    </location>
</feature>
<gene>
    <name evidence="3" type="ORF">HNR55_001625</name>
</gene>
<evidence type="ECO:0000256" key="2">
    <source>
        <dbReference type="SAM" id="SignalP"/>
    </source>
</evidence>
<evidence type="ECO:0000313" key="3">
    <source>
        <dbReference type="EMBL" id="MBB6457037.1"/>
    </source>
</evidence>
<dbReference type="Proteomes" id="UP000578000">
    <property type="component" value="Unassembled WGS sequence"/>
</dbReference>
<organism evidence="3 4">
    <name type="scientific">Acetobacter lovaniensis</name>
    <dbReference type="NCBI Taxonomy" id="104100"/>
    <lineage>
        <taxon>Bacteria</taxon>
        <taxon>Pseudomonadati</taxon>
        <taxon>Pseudomonadota</taxon>
        <taxon>Alphaproteobacteria</taxon>
        <taxon>Acetobacterales</taxon>
        <taxon>Acetobacteraceae</taxon>
        <taxon>Acetobacter</taxon>
    </lineage>
</organism>
<comment type="caution">
    <text evidence="3">The sequence shown here is derived from an EMBL/GenBank/DDBJ whole genome shotgun (WGS) entry which is preliminary data.</text>
</comment>
<evidence type="ECO:0000313" key="4">
    <source>
        <dbReference type="Proteomes" id="UP000578000"/>
    </source>
</evidence>
<keyword evidence="4" id="KW-1185">Reference proteome</keyword>
<dbReference type="EMBL" id="JACHIE010000006">
    <property type="protein sequence ID" value="MBB6457037.1"/>
    <property type="molecule type" value="Genomic_DNA"/>
</dbReference>
<name>A0A841QG62_9PROT</name>
<accession>A0A841QG62</accession>
<protein>
    <submittedName>
        <fullName evidence="3">Uncharacterized protein</fullName>
    </submittedName>
</protein>
<sequence length="68" mass="7375">MSISCLAPRSTPPGNRHKNRAFSKTVFVSLTLSLLSSTAAFAQNAETQLEQDRRRMGNSGPLVSEVDP</sequence>